<name>A0ABR4BBD5_9LECA</name>
<keyword evidence="2" id="KW-1185">Reference proteome</keyword>
<gene>
    <name evidence="1" type="ORF">ABVK25_004468</name>
</gene>
<proteinExistence type="predicted"/>
<evidence type="ECO:0000313" key="2">
    <source>
        <dbReference type="Proteomes" id="UP001590951"/>
    </source>
</evidence>
<dbReference type="Proteomes" id="UP001590951">
    <property type="component" value="Unassembled WGS sequence"/>
</dbReference>
<organism evidence="1 2">
    <name type="scientific">Lepraria finkii</name>
    <dbReference type="NCBI Taxonomy" id="1340010"/>
    <lineage>
        <taxon>Eukaryota</taxon>
        <taxon>Fungi</taxon>
        <taxon>Dikarya</taxon>
        <taxon>Ascomycota</taxon>
        <taxon>Pezizomycotina</taxon>
        <taxon>Lecanoromycetes</taxon>
        <taxon>OSLEUM clade</taxon>
        <taxon>Lecanoromycetidae</taxon>
        <taxon>Lecanorales</taxon>
        <taxon>Lecanorineae</taxon>
        <taxon>Stereocaulaceae</taxon>
        <taxon>Lepraria</taxon>
    </lineage>
</organism>
<protein>
    <submittedName>
        <fullName evidence="1">Uncharacterized protein</fullName>
    </submittedName>
</protein>
<evidence type="ECO:0000313" key="1">
    <source>
        <dbReference type="EMBL" id="KAL2055130.1"/>
    </source>
</evidence>
<dbReference type="EMBL" id="JBHFEH010000012">
    <property type="protein sequence ID" value="KAL2055130.1"/>
    <property type="molecule type" value="Genomic_DNA"/>
</dbReference>
<reference evidence="1 2" key="1">
    <citation type="submission" date="2024-09" db="EMBL/GenBank/DDBJ databases">
        <title>Rethinking Asexuality: The Enigmatic Case of Functional Sexual Genes in Lepraria (Stereocaulaceae).</title>
        <authorList>
            <person name="Doellman M."/>
            <person name="Sun Y."/>
            <person name="Barcenas-Pena A."/>
            <person name="Lumbsch H.T."/>
            <person name="Grewe F."/>
        </authorList>
    </citation>
    <scope>NUCLEOTIDE SEQUENCE [LARGE SCALE GENOMIC DNA]</scope>
    <source>
        <strain evidence="1 2">Grewe 0041</strain>
    </source>
</reference>
<comment type="caution">
    <text evidence="1">The sequence shown here is derived from an EMBL/GenBank/DDBJ whole genome shotgun (WGS) entry which is preliminary data.</text>
</comment>
<sequence>MGVCPPDPVGQKVVEPYDQFAKGVDASAAAAASSACLATTNTKAFVTRVYGSSGLANSATPETFTGSIGVTTVVPALAPAAKNDGCV</sequence>
<accession>A0ABR4BBD5</accession>